<dbReference type="InterPro" id="IPR013783">
    <property type="entry name" value="Ig-like_fold"/>
</dbReference>
<accession>A0ABD2Q144</accession>
<evidence type="ECO:0000256" key="1">
    <source>
        <dbReference type="ARBA" id="ARBA00009238"/>
    </source>
</evidence>
<name>A0ABD2Q144_9PLAT</name>
<feature type="non-terminal residue" evidence="4">
    <location>
        <position position="1"/>
    </location>
</feature>
<dbReference type="SUPFAM" id="SSF81296">
    <property type="entry name" value="E set domains"/>
    <property type="match status" value="3"/>
</dbReference>
<feature type="repeat" description="Filamin" evidence="3">
    <location>
        <begin position="1"/>
        <end position="80"/>
    </location>
</feature>
<evidence type="ECO:0000313" key="5">
    <source>
        <dbReference type="Proteomes" id="UP001626550"/>
    </source>
</evidence>
<dbReference type="AlphaFoldDB" id="A0ABD2Q144"/>
<feature type="repeat" description="Filamin" evidence="3">
    <location>
        <begin position="81"/>
        <end position="178"/>
    </location>
</feature>
<evidence type="ECO:0000256" key="3">
    <source>
        <dbReference type="PROSITE-ProRule" id="PRU00087"/>
    </source>
</evidence>
<comment type="caution">
    <text evidence="4">The sequence shown here is derived from an EMBL/GenBank/DDBJ whole genome shotgun (WGS) entry which is preliminary data.</text>
</comment>
<dbReference type="InterPro" id="IPR014756">
    <property type="entry name" value="Ig_E-set"/>
</dbReference>
<dbReference type="InterPro" id="IPR044801">
    <property type="entry name" value="Filamin"/>
</dbReference>
<evidence type="ECO:0000313" key="4">
    <source>
        <dbReference type="EMBL" id="KAL3313083.1"/>
    </source>
</evidence>
<protein>
    <submittedName>
        <fullName evidence="4">Uncharacterized protein</fullName>
    </submittedName>
</protein>
<gene>
    <name evidence="4" type="ORF">Ciccas_008320</name>
</gene>
<dbReference type="PANTHER" id="PTHR38537:SF8">
    <property type="entry name" value="FILAMIN-A"/>
    <property type="match status" value="1"/>
</dbReference>
<dbReference type="Gene3D" id="2.60.40.10">
    <property type="entry name" value="Immunoglobulins"/>
    <property type="match status" value="3"/>
</dbReference>
<sequence>VYKDAIARFVVNAQKLDRKGEGNVVVHLVQPDGRKMICPVNNTQDGLYHCVYSPQMEGLHQLEITYEGVAIPGSPHMFSVVKGFDVSRVKVFGEGVNSTSAQPLLSGQKTQFTVDVAGAGPGGLALAVEGPTDAPFHCTENGDGTFTVDYTPSCPGTYKFNIKYGDHVVPGSPFYVNVRGKTDPSHVKCFGPGLNSDNIRVGQPSYFTIDASNAGDGPIQASSLKYALFNSSAVTLATNYTNLAT</sequence>
<evidence type="ECO:0000256" key="2">
    <source>
        <dbReference type="ARBA" id="ARBA00022737"/>
    </source>
</evidence>
<dbReference type="InterPro" id="IPR001298">
    <property type="entry name" value="Filamin/ABP280_rpt"/>
</dbReference>
<dbReference type="PANTHER" id="PTHR38537">
    <property type="entry name" value="JITTERBUG, ISOFORM N"/>
    <property type="match status" value="1"/>
</dbReference>
<dbReference type="PROSITE" id="PS50194">
    <property type="entry name" value="FILAMIN_REPEAT"/>
    <property type="match status" value="3"/>
</dbReference>
<proteinExistence type="inferred from homology"/>
<dbReference type="InterPro" id="IPR017868">
    <property type="entry name" value="Filamin/ABP280_repeat-like"/>
</dbReference>
<dbReference type="EMBL" id="JBJKFK010001442">
    <property type="protein sequence ID" value="KAL3313083.1"/>
    <property type="molecule type" value="Genomic_DNA"/>
</dbReference>
<keyword evidence="2" id="KW-0677">Repeat</keyword>
<dbReference type="Proteomes" id="UP001626550">
    <property type="component" value="Unassembled WGS sequence"/>
</dbReference>
<organism evidence="4 5">
    <name type="scientific">Cichlidogyrus casuarinus</name>
    <dbReference type="NCBI Taxonomy" id="1844966"/>
    <lineage>
        <taxon>Eukaryota</taxon>
        <taxon>Metazoa</taxon>
        <taxon>Spiralia</taxon>
        <taxon>Lophotrochozoa</taxon>
        <taxon>Platyhelminthes</taxon>
        <taxon>Monogenea</taxon>
        <taxon>Monopisthocotylea</taxon>
        <taxon>Dactylogyridea</taxon>
        <taxon>Ancyrocephalidae</taxon>
        <taxon>Cichlidogyrus</taxon>
    </lineage>
</organism>
<comment type="similarity">
    <text evidence="1">Belongs to the filamin family.</text>
</comment>
<feature type="repeat" description="Filamin" evidence="3">
    <location>
        <begin position="179"/>
        <end position="222"/>
    </location>
</feature>
<dbReference type="Pfam" id="PF00630">
    <property type="entry name" value="Filamin"/>
    <property type="match status" value="3"/>
</dbReference>
<dbReference type="SMART" id="SM00557">
    <property type="entry name" value="IG_FLMN"/>
    <property type="match status" value="2"/>
</dbReference>
<reference evidence="4 5" key="1">
    <citation type="submission" date="2024-11" db="EMBL/GenBank/DDBJ databases">
        <title>Adaptive evolution of stress response genes in parasites aligns with host niche diversity.</title>
        <authorList>
            <person name="Hahn C."/>
            <person name="Resl P."/>
        </authorList>
    </citation>
    <scope>NUCLEOTIDE SEQUENCE [LARGE SCALE GENOMIC DNA]</scope>
    <source>
        <strain evidence="4">EGGRZ-B1_66</strain>
        <tissue evidence="4">Body</tissue>
    </source>
</reference>
<keyword evidence="5" id="KW-1185">Reference proteome</keyword>